<gene>
    <name evidence="2" type="ORF">Cvel_5936</name>
</gene>
<feature type="transmembrane region" description="Helical" evidence="1">
    <location>
        <begin position="46"/>
        <end position="66"/>
    </location>
</feature>
<evidence type="ECO:0000256" key="1">
    <source>
        <dbReference type="SAM" id="Phobius"/>
    </source>
</evidence>
<dbReference type="VEuPathDB" id="CryptoDB:Cvel_5936"/>
<dbReference type="EMBL" id="CDMZ01002039">
    <property type="protein sequence ID" value="CEM40440.1"/>
    <property type="molecule type" value="Genomic_DNA"/>
</dbReference>
<feature type="transmembrane region" description="Helical" evidence="1">
    <location>
        <begin position="111"/>
        <end position="130"/>
    </location>
</feature>
<accession>A0A0G4H949</accession>
<keyword evidence="1" id="KW-0472">Membrane</keyword>
<organism evidence="2">
    <name type="scientific">Chromera velia CCMP2878</name>
    <dbReference type="NCBI Taxonomy" id="1169474"/>
    <lineage>
        <taxon>Eukaryota</taxon>
        <taxon>Sar</taxon>
        <taxon>Alveolata</taxon>
        <taxon>Colpodellida</taxon>
        <taxon>Chromeraceae</taxon>
        <taxon>Chromera</taxon>
    </lineage>
</organism>
<reference evidence="2" key="1">
    <citation type="submission" date="2014-11" db="EMBL/GenBank/DDBJ databases">
        <authorList>
            <person name="Otto D Thomas"/>
            <person name="Naeem Raeece"/>
        </authorList>
    </citation>
    <scope>NUCLEOTIDE SEQUENCE</scope>
</reference>
<evidence type="ECO:0000313" key="2">
    <source>
        <dbReference type="EMBL" id="CEM40440.1"/>
    </source>
</evidence>
<keyword evidence="1" id="KW-1133">Transmembrane helix</keyword>
<proteinExistence type="predicted"/>
<dbReference type="AlphaFoldDB" id="A0A0G4H949"/>
<feature type="transmembrane region" description="Helical" evidence="1">
    <location>
        <begin position="78"/>
        <end position="96"/>
    </location>
</feature>
<sequence length="137" mass="14854">MLWVTSASLLASSGVSALLSPLLFLFPEKIVRTTGALGPTEKFHPIAKRFLVAFEITAFGLALCGLRSIVRGSAEDRVFWARLTLLPTGALAYSMNRFQYEKGHAMHGKKVAGVVFAGMSLVLLLGGFVFHETAVKR</sequence>
<protein>
    <submittedName>
        <fullName evidence="2">Uncharacterized protein</fullName>
    </submittedName>
</protein>
<name>A0A0G4H949_9ALVE</name>
<keyword evidence="1" id="KW-0812">Transmembrane</keyword>